<gene>
    <name evidence="2" type="ORF">JKG68_18495</name>
</gene>
<feature type="region of interest" description="Disordered" evidence="1">
    <location>
        <begin position="52"/>
        <end position="72"/>
    </location>
</feature>
<evidence type="ECO:0000313" key="2">
    <source>
        <dbReference type="EMBL" id="MBL0405953.1"/>
    </source>
</evidence>
<dbReference type="AlphaFoldDB" id="A0A936ZJV5"/>
<evidence type="ECO:0000313" key="3">
    <source>
        <dbReference type="Proteomes" id="UP000605848"/>
    </source>
</evidence>
<reference evidence="2" key="1">
    <citation type="submission" date="2021-01" db="EMBL/GenBank/DDBJ databases">
        <title>Microvirga sp.</title>
        <authorList>
            <person name="Kim M.K."/>
        </authorList>
    </citation>
    <scope>NUCLEOTIDE SEQUENCE</scope>
    <source>
        <strain evidence="2">5420S-16</strain>
    </source>
</reference>
<dbReference type="Proteomes" id="UP000605848">
    <property type="component" value="Unassembled WGS sequence"/>
</dbReference>
<accession>A0A936ZJV5</accession>
<dbReference type="EMBL" id="JAEQMY010000031">
    <property type="protein sequence ID" value="MBL0405953.1"/>
    <property type="molecule type" value="Genomic_DNA"/>
</dbReference>
<keyword evidence="3" id="KW-1185">Reference proteome</keyword>
<proteinExistence type="predicted"/>
<sequence>MDDWSGRKWEPVTEERLLRAIDVLVEIAKEHGSAFDPMLETVRQELHDFRTRHRPETGAESQSTEMPLQKAG</sequence>
<organism evidence="2 3">
    <name type="scientific">Microvirga aerilata</name>
    <dbReference type="NCBI Taxonomy" id="670292"/>
    <lineage>
        <taxon>Bacteria</taxon>
        <taxon>Pseudomonadati</taxon>
        <taxon>Pseudomonadota</taxon>
        <taxon>Alphaproteobacteria</taxon>
        <taxon>Hyphomicrobiales</taxon>
        <taxon>Methylobacteriaceae</taxon>
        <taxon>Microvirga</taxon>
    </lineage>
</organism>
<evidence type="ECO:0000256" key="1">
    <source>
        <dbReference type="SAM" id="MobiDB-lite"/>
    </source>
</evidence>
<dbReference type="RefSeq" id="WP_202062499.1">
    <property type="nucleotide sequence ID" value="NZ_JAEQMY010000031.1"/>
</dbReference>
<protein>
    <submittedName>
        <fullName evidence="2">Uncharacterized protein</fullName>
    </submittedName>
</protein>
<name>A0A936ZJV5_9HYPH</name>
<comment type="caution">
    <text evidence="2">The sequence shown here is derived from an EMBL/GenBank/DDBJ whole genome shotgun (WGS) entry which is preliminary data.</text>
</comment>